<name>A0A7Y3Z7J9_9VIBR</name>
<dbReference type="SMART" id="SM00764">
    <property type="entry name" value="Citrate_ly_lig"/>
    <property type="match status" value="1"/>
</dbReference>
<dbReference type="GO" id="GO:0008771">
    <property type="term" value="F:[citrate (pro-3S)-lyase] ligase activity"/>
    <property type="evidence" value="ECO:0007669"/>
    <property type="project" value="InterPro"/>
</dbReference>
<dbReference type="InterPro" id="IPR013166">
    <property type="entry name" value="Citrate_lyase_ligase_C"/>
</dbReference>
<reference evidence="4 5" key="1">
    <citation type="submission" date="2019-08" db="EMBL/GenBank/DDBJ databases">
        <title>Draft genome sequencing and comparative genomics of hatchery-associated Vibrios.</title>
        <authorList>
            <person name="Kehlet-Delgado H."/>
            <person name="Mueller R.S."/>
        </authorList>
    </citation>
    <scope>NUCLEOTIDE SEQUENCE [LARGE SCALE GENOMIC DNA]</scope>
    <source>
        <strain evidence="4 5">00-78-3</strain>
    </source>
</reference>
<organism evidence="4 5">
    <name type="scientific">Vibrio rotiferianus</name>
    <dbReference type="NCBI Taxonomy" id="190895"/>
    <lineage>
        <taxon>Bacteria</taxon>
        <taxon>Pseudomonadati</taxon>
        <taxon>Pseudomonadota</taxon>
        <taxon>Gammaproteobacteria</taxon>
        <taxon>Vibrionales</taxon>
        <taxon>Vibrionaceae</taxon>
        <taxon>Vibrio</taxon>
    </lineage>
</organism>
<protein>
    <submittedName>
        <fullName evidence="4">Citrate lyase ligase</fullName>
    </submittedName>
</protein>
<dbReference type="EMBL" id="VTYN01000006">
    <property type="protein sequence ID" value="NOH47988.1"/>
    <property type="molecule type" value="Genomic_DNA"/>
</dbReference>
<evidence type="ECO:0000259" key="3">
    <source>
        <dbReference type="SMART" id="SM00764"/>
    </source>
</evidence>
<gene>
    <name evidence="4" type="ORF">F0262_07945</name>
</gene>
<dbReference type="AlphaFoldDB" id="A0A7Y3Z7J9"/>
<dbReference type="Proteomes" id="UP000572072">
    <property type="component" value="Unassembled WGS sequence"/>
</dbReference>
<evidence type="ECO:0000313" key="4">
    <source>
        <dbReference type="EMBL" id="NOH47988.1"/>
    </source>
</evidence>
<dbReference type="PANTHER" id="PTHR40599:SF1">
    <property type="entry name" value="[CITRATE [PRO-3S]-LYASE] LIGASE"/>
    <property type="match status" value="1"/>
</dbReference>
<dbReference type="GO" id="GO:0016829">
    <property type="term" value="F:lyase activity"/>
    <property type="evidence" value="ECO:0007669"/>
    <property type="project" value="UniProtKB-KW"/>
</dbReference>
<dbReference type="InterPro" id="IPR005216">
    <property type="entry name" value="Citrate_lyase_ligase"/>
</dbReference>
<keyword evidence="2" id="KW-0067">ATP-binding</keyword>
<proteinExistence type="predicted"/>
<keyword evidence="4" id="KW-0436">Ligase</keyword>
<sequence>MFLYKIESYFANKKRLNYIKRRLLNIYIKNGDLTKAIREAEFLYNHDENPDWYFVLKNLFLLNNQLSEANNLEEKSDNYRSDIVSSINVMNKAMPDSYKVEFIEHYVRSKGGIPSLICIENKGRRLGSKSRTEIELLKNSKLYIQDRKDWCQSNNAPEYVKSLYSTDERENISKLFECGSPIIKATKVVLSDFDNGFVSVKNGQRTTTEQPENAVKRVLLFGSSTTCSFGVKDSDTIASQLQAYFNNHYGDVIVENHGSHGMNLLLAVNNLVQTEIKPGDIVVFFDFIEFSDLNNTSIESIDLNEIDRGNKFFLDLDKVNCHFSPLGNEMMANEVGDRILSKLISLPTVQSVCTLKFNQNESDFYKILDNFKYFLFKHVARTLESCEMKSYLSLLEKYMPGDGVNVGSIAVNCNPITNGHMHLIDYASKKVDKLFIFVIEEDLSFFKFRDRLQLVTDSTRHLDNVTVLPGGKFICTELTYPDYFDKDAKSEIIADASMEAWFFCEFIAKKLNVSKIFLGDEPTCKVTKQYNQKMQELLPEYNIEVDIIERISAGGRIISASTVRKLLKERDFDSIKPLVPTPTYEFLMANY</sequence>
<evidence type="ECO:0000256" key="2">
    <source>
        <dbReference type="ARBA" id="ARBA00022840"/>
    </source>
</evidence>
<dbReference type="PANTHER" id="PTHR40599">
    <property type="entry name" value="[CITRATE [PRO-3S]-LYASE] LIGASE"/>
    <property type="match status" value="1"/>
</dbReference>
<dbReference type="InterPro" id="IPR014729">
    <property type="entry name" value="Rossmann-like_a/b/a_fold"/>
</dbReference>
<feature type="domain" description="Citrate lyase ligase C-terminal" evidence="3">
    <location>
        <begin position="406"/>
        <end position="587"/>
    </location>
</feature>
<evidence type="ECO:0000256" key="1">
    <source>
        <dbReference type="ARBA" id="ARBA00022741"/>
    </source>
</evidence>
<comment type="caution">
    <text evidence="4">The sequence shown here is derived from an EMBL/GenBank/DDBJ whole genome shotgun (WGS) entry which is preliminary data.</text>
</comment>
<dbReference type="SUPFAM" id="SSF52374">
    <property type="entry name" value="Nucleotidylyl transferase"/>
    <property type="match status" value="1"/>
</dbReference>
<evidence type="ECO:0000313" key="5">
    <source>
        <dbReference type="Proteomes" id="UP000572072"/>
    </source>
</evidence>
<dbReference type="Pfam" id="PF08218">
    <property type="entry name" value="Citrate_ly_lig"/>
    <property type="match status" value="1"/>
</dbReference>
<dbReference type="Gene3D" id="3.40.50.620">
    <property type="entry name" value="HUPs"/>
    <property type="match status" value="1"/>
</dbReference>
<dbReference type="SUPFAM" id="SSF52266">
    <property type="entry name" value="SGNH hydrolase"/>
    <property type="match status" value="1"/>
</dbReference>
<accession>A0A7Y3Z7J9</accession>
<keyword evidence="4" id="KW-0456">Lyase</keyword>
<dbReference type="GO" id="GO:0005524">
    <property type="term" value="F:ATP binding"/>
    <property type="evidence" value="ECO:0007669"/>
    <property type="project" value="UniProtKB-KW"/>
</dbReference>
<keyword evidence="1" id="KW-0547">Nucleotide-binding</keyword>